<feature type="domain" description="Aerobactin siderophore biosynthesis IucA/IucC-like C-terminal" evidence="1">
    <location>
        <begin position="137"/>
        <end position="199"/>
    </location>
</feature>
<proteinExistence type="predicted"/>
<dbReference type="STRING" id="1440053.GCA_000718095_00095"/>
<dbReference type="EMBL" id="AZSP01000309">
    <property type="protein sequence ID" value="PVE06188.1"/>
    <property type="molecule type" value="Genomic_DNA"/>
</dbReference>
<protein>
    <recommendedName>
        <fullName evidence="5">Ferric iron reductase</fullName>
    </recommendedName>
</protein>
<dbReference type="GO" id="GO:0003824">
    <property type="term" value="F:catalytic activity"/>
    <property type="evidence" value="ECO:0007669"/>
    <property type="project" value="UniProtKB-ARBA"/>
</dbReference>
<gene>
    <name evidence="3" type="ORF">Y717_32325</name>
</gene>
<reference evidence="3 4" key="1">
    <citation type="submission" date="2013-12" db="EMBL/GenBank/DDBJ databases">
        <title>Annotated genome of Streptomyces scopuliridis.</title>
        <authorList>
            <person name="Olson J.B."/>
        </authorList>
    </citation>
    <scope>NUCLEOTIDE SEQUENCE [LARGE SCALE GENOMIC DNA]</scope>
    <source>
        <strain evidence="3 4">RB72</strain>
    </source>
</reference>
<feature type="domain" description="Ferric siderophore reductase C-terminal" evidence="2">
    <location>
        <begin position="224"/>
        <end position="243"/>
    </location>
</feature>
<dbReference type="AlphaFoldDB" id="A0A2T7STG0"/>
<organism evidence="3 4">
    <name type="scientific">Streptomyces scopuliridis RB72</name>
    <dbReference type="NCBI Taxonomy" id="1440053"/>
    <lineage>
        <taxon>Bacteria</taxon>
        <taxon>Bacillati</taxon>
        <taxon>Actinomycetota</taxon>
        <taxon>Actinomycetes</taxon>
        <taxon>Kitasatosporales</taxon>
        <taxon>Streptomycetaceae</taxon>
        <taxon>Streptomyces</taxon>
    </lineage>
</organism>
<sequence length="258" mass="27095">MEGMGGMDRVEGTDRIGPADLEPVLARVAAVGGFFALRTGAPAAGHAPLARVYAGDIAPLTARVDKVAARLRAPERRIGASVAQLGLAARLWSIALGGAVLADTVPDLDPRRLHWDPELTSPDDLLLTGPRALPGTAEAVREVVQYGHLVPLAEALRRDGRISPRLLWGNAGSALAGAVRELTVWGEANGRPEVAERAGALAAELFAHPDLRGTGDAVAGSFRRRSCCLYYRCPSGGLCGDCVFDRPPRRSSARTVSG</sequence>
<evidence type="ECO:0000259" key="2">
    <source>
        <dbReference type="Pfam" id="PF11575"/>
    </source>
</evidence>
<name>A0A2T7STG0_9ACTN</name>
<comment type="caution">
    <text evidence="3">The sequence shown here is derived from an EMBL/GenBank/DDBJ whole genome shotgun (WGS) entry which is preliminary data.</text>
</comment>
<dbReference type="InterPro" id="IPR024726">
    <property type="entry name" value="FhuF_C"/>
</dbReference>
<dbReference type="Pfam" id="PF06276">
    <property type="entry name" value="FhuF"/>
    <property type="match status" value="1"/>
</dbReference>
<keyword evidence="4" id="KW-1185">Reference proteome</keyword>
<dbReference type="InterPro" id="IPR022770">
    <property type="entry name" value="IucA/IucC-like_C"/>
</dbReference>
<evidence type="ECO:0008006" key="5">
    <source>
        <dbReference type="Google" id="ProtNLM"/>
    </source>
</evidence>
<dbReference type="Pfam" id="PF11575">
    <property type="entry name" value="FhuF_C"/>
    <property type="match status" value="1"/>
</dbReference>
<evidence type="ECO:0000313" key="4">
    <source>
        <dbReference type="Proteomes" id="UP000245992"/>
    </source>
</evidence>
<evidence type="ECO:0000259" key="1">
    <source>
        <dbReference type="Pfam" id="PF06276"/>
    </source>
</evidence>
<dbReference type="Proteomes" id="UP000245992">
    <property type="component" value="Unassembled WGS sequence"/>
</dbReference>
<evidence type="ECO:0000313" key="3">
    <source>
        <dbReference type="EMBL" id="PVE06188.1"/>
    </source>
</evidence>
<dbReference type="GO" id="GO:0051537">
    <property type="term" value="F:2 iron, 2 sulfur cluster binding"/>
    <property type="evidence" value="ECO:0007669"/>
    <property type="project" value="InterPro"/>
</dbReference>
<accession>A0A2T7STG0</accession>